<keyword evidence="13" id="KW-0325">Glycoprotein</keyword>
<keyword evidence="8" id="KW-1133">Transmembrane helix</keyword>
<keyword evidence="11 15" id="KW-0503">Monooxygenase</keyword>
<reference evidence="16" key="1">
    <citation type="submission" date="2020-11" db="EMBL/GenBank/DDBJ databases">
        <authorList>
            <consortium name="DOE Joint Genome Institute"/>
            <person name="Ahrendt S."/>
            <person name="Riley R."/>
            <person name="Andreopoulos W."/>
            <person name="Labutti K."/>
            <person name="Pangilinan J."/>
            <person name="Ruiz-Duenas F.J."/>
            <person name="Barrasa J.M."/>
            <person name="Sanchez-Garcia M."/>
            <person name="Camarero S."/>
            <person name="Miyauchi S."/>
            <person name="Serrano A."/>
            <person name="Linde D."/>
            <person name="Babiker R."/>
            <person name="Drula E."/>
            <person name="Ayuso-Fernandez I."/>
            <person name="Pacheco R."/>
            <person name="Padilla G."/>
            <person name="Ferreira P."/>
            <person name="Barriuso J."/>
            <person name="Kellner H."/>
            <person name="Castanera R."/>
            <person name="Alfaro M."/>
            <person name="Ramirez L."/>
            <person name="Pisabarro A.G."/>
            <person name="Kuo A."/>
            <person name="Tritt A."/>
            <person name="Lipzen A."/>
            <person name="He G."/>
            <person name="Yan M."/>
            <person name="Ng V."/>
            <person name="Cullen D."/>
            <person name="Martin F."/>
            <person name="Rosso M.-N."/>
            <person name="Henrissat B."/>
            <person name="Hibbett D."/>
            <person name="Martinez A.T."/>
            <person name="Grigoriev I.V."/>
        </authorList>
    </citation>
    <scope>NUCLEOTIDE SEQUENCE</scope>
    <source>
        <strain evidence="16">CBS 506.95</strain>
    </source>
</reference>
<evidence type="ECO:0000313" key="16">
    <source>
        <dbReference type="EMBL" id="KAF9523464.1"/>
    </source>
</evidence>
<evidence type="ECO:0000256" key="14">
    <source>
        <dbReference type="PIRSR" id="PIRSR602401-1"/>
    </source>
</evidence>
<evidence type="ECO:0000256" key="12">
    <source>
        <dbReference type="ARBA" id="ARBA00023136"/>
    </source>
</evidence>
<dbReference type="PRINTS" id="PR00385">
    <property type="entry name" value="P450"/>
</dbReference>
<dbReference type="GO" id="GO:0016705">
    <property type="term" value="F:oxidoreductase activity, acting on paired donors, with incorporation or reduction of molecular oxygen"/>
    <property type="evidence" value="ECO:0007669"/>
    <property type="project" value="InterPro"/>
</dbReference>
<dbReference type="InterPro" id="IPR050364">
    <property type="entry name" value="Cytochrome_P450_fung"/>
</dbReference>
<dbReference type="GO" id="GO:0020037">
    <property type="term" value="F:heme binding"/>
    <property type="evidence" value="ECO:0007669"/>
    <property type="project" value="InterPro"/>
</dbReference>
<evidence type="ECO:0000256" key="8">
    <source>
        <dbReference type="ARBA" id="ARBA00022989"/>
    </source>
</evidence>
<dbReference type="PANTHER" id="PTHR46300:SF2">
    <property type="entry name" value="CYTOCHROME P450 MONOOXYGENASE ALNH-RELATED"/>
    <property type="match status" value="1"/>
</dbReference>
<evidence type="ECO:0000256" key="10">
    <source>
        <dbReference type="ARBA" id="ARBA00023004"/>
    </source>
</evidence>
<keyword evidence="9 15" id="KW-0560">Oxidoreductase</keyword>
<evidence type="ECO:0000256" key="9">
    <source>
        <dbReference type="ARBA" id="ARBA00023002"/>
    </source>
</evidence>
<dbReference type="GO" id="GO:0004497">
    <property type="term" value="F:monooxygenase activity"/>
    <property type="evidence" value="ECO:0007669"/>
    <property type="project" value="UniProtKB-KW"/>
</dbReference>
<evidence type="ECO:0000256" key="11">
    <source>
        <dbReference type="ARBA" id="ARBA00023033"/>
    </source>
</evidence>
<dbReference type="InterPro" id="IPR036396">
    <property type="entry name" value="Cyt_P450_sf"/>
</dbReference>
<keyword evidence="12" id="KW-0472">Membrane</keyword>
<comment type="similarity">
    <text evidence="4 15">Belongs to the cytochrome P450 family.</text>
</comment>
<dbReference type="InterPro" id="IPR002401">
    <property type="entry name" value="Cyt_P450_E_grp-I"/>
</dbReference>
<comment type="cofactor">
    <cofactor evidence="1 14">
        <name>heme</name>
        <dbReference type="ChEBI" id="CHEBI:30413"/>
    </cofactor>
</comment>
<dbReference type="InterPro" id="IPR001128">
    <property type="entry name" value="Cyt_P450"/>
</dbReference>
<name>A0A9P6E6W2_9AGAR</name>
<keyword evidence="17" id="KW-1185">Reference proteome</keyword>
<gene>
    <name evidence="16" type="ORF">CPB83DRAFT_910650</name>
</gene>
<dbReference type="PROSITE" id="PS00086">
    <property type="entry name" value="CYTOCHROME_P450"/>
    <property type="match status" value="1"/>
</dbReference>
<keyword evidence="7 14" id="KW-0479">Metal-binding</keyword>
<protein>
    <submittedName>
        <fullName evidence="16">Cytochrome P450</fullName>
    </submittedName>
</protein>
<proteinExistence type="inferred from homology"/>
<dbReference type="PANTHER" id="PTHR46300">
    <property type="entry name" value="P450, PUTATIVE (EUROFUNG)-RELATED-RELATED"/>
    <property type="match status" value="1"/>
</dbReference>
<dbReference type="PRINTS" id="PR00463">
    <property type="entry name" value="EP450I"/>
</dbReference>
<dbReference type="Gene3D" id="1.10.630.10">
    <property type="entry name" value="Cytochrome P450"/>
    <property type="match status" value="1"/>
</dbReference>
<evidence type="ECO:0000256" key="5">
    <source>
        <dbReference type="ARBA" id="ARBA00022617"/>
    </source>
</evidence>
<dbReference type="SUPFAM" id="SSF48264">
    <property type="entry name" value="Cytochrome P450"/>
    <property type="match status" value="1"/>
</dbReference>
<dbReference type="GO" id="GO:0016020">
    <property type="term" value="C:membrane"/>
    <property type="evidence" value="ECO:0007669"/>
    <property type="project" value="UniProtKB-SubCell"/>
</dbReference>
<dbReference type="InterPro" id="IPR017972">
    <property type="entry name" value="Cyt_P450_CS"/>
</dbReference>
<dbReference type="GO" id="GO:0005506">
    <property type="term" value="F:iron ion binding"/>
    <property type="evidence" value="ECO:0007669"/>
    <property type="project" value="InterPro"/>
</dbReference>
<evidence type="ECO:0000256" key="4">
    <source>
        <dbReference type="ARBA" id="ARBA00010617"/>
    </source>
</evidence>
<evidence type="ECO:0000256" key="7">
    <source>
        <dbReference type="ARBA" id="ARBA00022723"/>
    </source>
</evidence>
<evidence type="ECO:0000256" key="1">
    <source>
        <dbReference type="ARBA" id="ARBA00001971"/>
    </source>
</evidence>
<dbReference type="Pfam" id="PF00067">
    <property type="entry name" value="p450"/>
    <property type="match status" value="1"/>
</dbReference>
<evidence type="ECO:0000256" key="2">
    <source>
        <dbReference type="ARBA" id="ARBA00004167"/>
    </source>
</evidence>
<comment type="caution">
    <text evidence="16">The sequence shown here is derived from an EMBL/GenBank/DDBJ whole genome shotgun (WGS) entry which is preliminary data.</text>
</comment>
<evidence type="ECO:0000256" key="13">
    <source>
        <dbReference type="ARBA" id="ARBA00023180"/>
    </source>
</evidence>
<keyword evidence="6" id="KW-0812">Transmembrane</keyword>
<dbReference type="Proteomes" id="UP000807306">
    <property type="component" value="Unassembled WGS sequence"/>
</dbReference>
<comment type="pathway">
    <text evidence="3">Secondary metabolite biosynthesis.</text>
</comment>
<accession>A0A9P6E6W2</accession>
<dbReference type="OrthoDB" id="2789670at2759"/>
<dbReference type="AlphaFoldDB" id="A0A9P6E6W2"/>
<evidence type="ECO:0000313" key="17">
    <source>
        <dbReference type="Proteomes" id="UP000807306"/>
    </source>
</evidence>
<evidence type="ECO:0000256" key="6">
    <source>
        <dbReference type="ARBA" id="ARBA00022692"/>
    </source>
</evidence>
<dbReference type="EMBL" id="MU157917">
    <property type="protein sequence ID" value="KAF9523464.1"/>
    <property type="molecule type" value="Genomic_DNA"/>
</dbReference>
<sequence length="231" mass="26572">MMSAIYDYNATSMDDHYLEIAERSIEKTTEAVKRYAWSFFDEHSSIPSTCPRVVFRRWFQSFFQDKIKAGETSDCLAARLLESCRSEDQLADVKPVCMTAYAGGAETTSSTLQGFFYAMINLPDNRLPVPEDRSSLPYIEAVYRESLRWHPVTPIGVPHYTTDKDVYNGTTIILNVWAMTRDPRKYQDPEDLDPLRSLKKNGNLNEDDARYIFGFGRRICPGRHLVAVTIW</sequence>
<feature type="binding site" description="axial binding residue" evidence="14">
    <location>
        <position position="220"/>
    </location>
    <ligand>
        <name>heme</name>
        <dbReference type="ChEBI" id="CHEBI:30413"/>
    </ligand>
    <ligandPart>
        <name>Fe</name>
        <dbReference type="ChEBI" id="CHEBI:18248"/>
    </ligandPart>
</feature>
<evidence type="ECO:0000256" key="15">
    <source>
        <dbReference type="RuleBase" id="RU000461"/>
    </source>
</evidence>
<keyword evidence="5 14" id="KW-0349">Heme</keyword>
<comment type="subcellular location">
    <subcellularLocation>
        <location evidence="2">Membrane</location>
        <topology evidence="2">Single-pass membrane protein</topology>
    </subcellularLocation>
</comment>
<organism evidence="16 17">
    <name type="scientific">Crepidotus variabilis</name>
    <dbReference type="NCBI Taxonomy" id="179855"/>
    <lineage>
        <taxon>Eukaryota</taxon>
        <taxon>Fungi</taxon>
        <taxon>Dikarya</taxon>
        <taxon>Basidiomycota</taxon>
        <taxon>Agaricomycotina</taxon>
        <taxon>Agaricomycetes</taxon>
        <taxon>Agaricomycetidae</taxon>
        <taxon>Agaricales</taxon>
        <taxon>Agaricineae</taxon>
        <taxon>Crepidotaceae</taxon>
        <taxon>Crepidotus</taxon>
    </lineage>
</organism>
<evidence type="ECO:0000256" key="3">
    <source>
        <dbReference type="ARBA" id="ARBA00005179"/>
    </source>
</evidence>
<keyword evidence="10 14" id="KW-0408">Iron</keyword>